<keyword evidence="3" id="KW-0731">Sigma factor</keyword>
<dbReference type="CDD" id="cd06171">
    <property type="entry name" value="Sigma70_r4"/>
    <property type="match status" value="1"/>
</dbReference>
<name>A0A2T5BXW2_9BACT</name>
<dbReference type="AlphaFoldDB" id="A0A2T5BXW2"/>
<dbReference type="SUPFAM" id="SSF88946">
    <property type="entry name" value="Sigma2 domain of RNA polymerase sigma factors"/>
    <property type="match status" value="1"/>
</dbReference>
<dbReference type="InterPro" id="IPR039425">
    <property type="entry name" value="RNA_pol_sigma-70-like"/>
</dbReference>
<protein>
    <submittedName>
        <fullName evidence="6">RNA polymerase sigma factor (Sigma-70 family)</fullName>
    </submittedName>
</protein>
<sequence>MRNDMRKFREDSLADRSIQEMDSSRTEYLGALFRSQFNKLYHYGLKLVGHSELVKDTIQDIFADLLNRENQLAPISNINAYLYVSLRRSLLRNVQKLRNTENADEQTPDGFCFSSEDFLIHQELGSEFRQLMANSLTKLTERQREVIFLRFKNELDFDEIASVMDMKVQSVRNLLFRALEQIRNDLDGRKIIPSLDAEIFLKLFFAKKS</sequence>
<gene>
    <name evidence="6" type="ORF">C8N47_1239</name>
</gene>
<evidence type="ECO:0000256" key="1">
    <source>
        <dbReference type="ARBA" id="ARBA00010641"/>
    </source>
</evidence>
<dbReference type="InterPro" id="IPR013325">
    <property type="entry name" value="RNA_pol_sigma_r2"/>
</dbReference>
<dbReference type="NCBIfam" id="TIGR02937">
    <property type="entry name" value="sigma70-ECF"/>
    <property type="match status" value="1"/>
</dbReference>
<keyword evidence="2" id="KW-0805">Transcription regulation</keyword>
<dbReference type="GO" id="GO:0006352">
    <property type="term" value="P:DNA-templated transcription initiation"/>
    <property type="evidence" value="ECO:0007669"/>
    <property type="project" value="InterPro"/>
</dbReference>
<evidence type="ECO:0000313" key="6">
    <source>
        <dbReference type="EMBL" id="PTN06288.1"/>
    </source>
</evidence>
<accession>A0A2T5BXW2</accession>
<dbReference type="PANTHER" id="PTHR43133:SF46">
    <property type="entry name" value="RNA POLYMERASE SIGMA-70 FACTOR ECF SUBFAMILY"/>
    <property type="match status" value="1"/>
</dbReference>
<dbReference type="InterPro" id="IPR014284">
    <property type="entry name" value="RNA_pol_sigma-70_dom"/>
</dbReference>
<dbReference type="InterPro" id="IPR013324">
    <property type="entry name" value="RNA_pol_sigma_r3/r4-like"/>
</dbReference>
<dbReference type="Proteomes" id="UP000243525">
    <property type="component" value="Unassembled WGS sequence"/>
</dbReference>
<dbReference type="SUPFAM" id="SSF88659">
    <property type="entry name" value="Sigma3 and sigma4 domains of RNA polymerase sigma factors"/>
    <property type="match status" value="1"/>
</dbReference>
<dbReference type="Gene3D" id="1.10.10.10">
    <property type="entry name" value="Winged helix-like DNA-binding domain superfamily/Winged helix DNA-binding domain"/>
    <property type="match status" value="1"/>
</dbReference>
<dbReference type="InterPro" id="IPR036388">
    <property type="entry name" value="WH-like_DNA-bd_sf"/>
</dbReference>
<dbReference type="Gene3D" id="1.10.1740.10">
    <property type="match status" value="1"/>
</dbReference>
<evidence type="ECO:0000259" key="5">
    <source>
        <dbReference type="Pfam" id="PF08281"/>
    </source>
</evidence>
<keyword evidence="4" id="KW-0804">Transcription</keyword>
<comment type="caution">
    <text evidence="6">The sequence shown here is derived from an EMBL/GenBank/DDBJ whole genome shotgun (WGS) entry which is preliminary data.</text>
</comment>
<dbReference type="GO" id="GO:0016987">
    <property type="term" value="F:sigma factor activity"/>
    <property type="evidence" value="ECO:0007669"/>
    <property type="project" value="UniProtKB-KW"/>
</dbReference>
<evidence type="ECO:0000256" key="4">
    <source>
        <dbReference type="ARBA" id="ARBA00023163"/>
    </source>
</evidence>
<dbReference type="OrthoDB" id="1121921at2"/>
<dbReference type="InterPro" id="IPR013249">
    <property type="entry name" value="RNA_pol_sigma70_r4_t2"/>
</dbReference>
<dbReference type="Pfam" id="PF08281">
    <property type="entry name" value="Sigma70_r4_2"/>
    <property type="match status" value="1"/>
</dbReference>
<dbReference type="PANTHER" id="PTHR43133">
    <property type="entry name" value="RNA POLYMERASE ECF-TYPE SIGMA FACTO"/>
    <property type="match status" value="1"/>
</dbReference>
<reference evidence="6 7" key="1">
    <citation type="submission" date="2018-04" db="EMBL/GenBank/DDBJ databases">
        <title>Genomic Encyclopedia of Archaeal and Bacterial Type Strains, Phase II (KMG-II): from individual species to whole genera.</title>
        <authorList>
            <person name="Goeker M."/>
        </authorList>
    </citation>
    <scope>NUCLEOTIDE SEQUENCE [LARGE SCALE GENOMIC DNA]</scope>
    <source>
        <strain evidence="6 7">DSM 28823</strain>
    </source>
</reference>
<feature type="domain" description="RNA polymerase sigma factor 70 region 4 type 2" evidence="5">
    <location>
        <begin position="133"/>
        <end position="181"/>
    </location>
</feature>
<comment type="similarity">
    <text evidence="1">Belongs to the sigma-70 factor family. ECF subfamily.</text>
</comment>
<organism evidence="6 7">
    <name type="scientific">Mangrovibacterium marinum</name>
    <dbReference type="NCBI Taxonomy" id="1639118"/>
    <lineage>
        <taxon>Bacteria</taxon>
        <taxon>Pseudomonadati</taxon>
        <taxon>Bacteroidota</taxon>
        <taxon>Bacteroidia</taxon>
        <taxon>Marinilabiliales</taxon>
        <taxon>Prolixibacteraceae</taxon>
        <taxon>Mangrovibacterium</taxon>
    </lineage>
</organism>
<proteinExistence type="inferred from homology"/>
<evidence type="ECO:0000256" key="3">
    <source>
        <dbReference type="ARBA" id="ARBA00023082"/>
    </source>
</evidence>
<dbReference type="EMBL" id="QAAD01000023">
    <property type="protein sequence ID" value="PTN06288.1"/>
    <property type="molecule type" value="Genomic_DNA"/>
</dbReference>
<keyword evidence="7" id="KW-1185">Reference proteome</keyword>
<dbReference type="GO" id="GO:0003677">
    <property type="term" value="F:DNA binding"/>
    <property type="evidence" value="ECO:0007669"/>
    <property type="project" value="InterPro"/>
</dbReference>
<evidence type="ECO:0000256" key="2">
    <source>
        <dbReference type="ARBA" id="ARBA00023015"/>
    </source>
</evidence>
<evidence type="ECO:0000313" key="7">
    <source>
        <dbReference type="Proteomes" id="UP000243525"/>
    </source>
</evidence>